<evidence type="ECO:0000256" key="3">
    <source>
        <dbReference type="ARBA" id="ARBA00022989"/>
    </source>
</evidence>
<dbReference type="InterPro" id="IPR036259">
    <property type="entry name" value="MFS_trans_sf"/>
</dbReference>
<dbReference type="GO" id="GO:0005886">
    <property type="term" value="C:plasma membrane"/>
    <property type="evidence" value="ECO:0007669"/>
    <property type="project" value="TreeGrafter"/>
</dbReference>
<feature type="transmembrane region" description="Helical" evidence="6">
    <location>
        <begin position="180"/>
        <end position="199"/>
    </location>
</feature>
<gene>
    <name evidence="7" type="ORF">TCE0_060r18830</name>
</gene>
<reference evidence="8" key="1">
    <citation type="journal article" date="2015" name="Genome Announc.">
        <title>Draft genome sequence of Talaromyces cellulolyticus strain Y-94, a source of lignocellulosic biomass-degrading enzymes.</title>
        <authorList>
            <person name="Fujii T."/>
            <person name="Koike H."/>
            <person name="Sawayama S."/>
            <person name="Yano S."/>
            <person name="Inoue H."/>
        </authorList>
    </citation>
    <scope>NUCLEOTIDE SEQUENCE [LARGE SCALE GENOMIC DNA]</scope>
    <source>
        <strain evidence="8">Y-94</strain>
    </source>
</reference>
<protein>
    <submittedName>
        <fullName evidence="7">Uncharacterized protein</fullName>
    </submittedName>
</protein>
<dbReference type="PANTHER" id="PTHR23501">
    <property type="entry name" value="MAJOR FACILITATOR SUPERFAMILY"/>
    <property type="match status" value="1"/>
</dbReference>
<dbReference type="AlphaFoldDB" id="A0A6V8HP28"/>
<dbReference type="PANTHER" id="PTHR23501:SF199">
    <property type="entry name" value="MFS EFFLUX TRANSPORTER INPD-RELATED"/>
    <property type="match status" value="1"/>
</dbReference>
<feature type="transmembrane region" description="Helical" evidence="6">
    <location>
        <begin position="81"/>
        <end position="100"/>
    </location>
</feature>
<feature type="transmembrane region" description="Helical" evidence="6">
    <location>
        <begin position="154"/>
        <end position="174"/>
    </location>
</feature>
<feature type="transmembrane region" description="Helical" evidence="6">
    <location>
        <begin position="313"/>
        <end position="337"/>
    </location>
</feature>
<accession>A0A6V8HP28</accession>
<evidence type="ECO:0000256" key="5">
    <source>
        <dbReference type="SAM" id="MobiDB-lite"/>
    </source>
</evidence>
<evidence type="ECO:0000256" key="6">
    <source>
        <dbReference type="SAM" id="Phobius"/>
    </source>
</evidence>
<dbReference type="EMBL" id="DF933856">
    <property type="protein sequence ID" value="GAM43757.1"/>
    <property type="molecule type" value="Genomic_DNA"/>
</dbReference>
<keyword evidence="4 6" id="KW-0472">Membrane</keyword>
<dbReference type="SUPFAM" id="SSF103473">
    <property type="entry name" value="MFS general substrate transporter"/>
    <property type="match status" value="1"/>
</dbReference>
<feature type="transmembrane region" description="Helical" evidence="6">
    <location>
        <begin position="12"/>
        <end position="30"/>
    </location>
</feature>
<feature type="transmembrane region" description="Helical" evidence="6">
    <location>
        <begin position="120"/>
        <end position="142"/>
    </location>
</feature>
<name>A0A6V8HP28_TALPI</name>
<proteinExistence type="predicted"/>
<evidence type="ECO:0000313" key="8">
    <source>
        <dbReference type="Proteomes" id="UP000053095"/>
    </source>
</evidence>
<keyword evidence="3 6" id="KW-1133">Transmembrane helix</keyword>
<dbReference type="Proteomes" id="UP000053095">
    <property type="component" value="Unassembled WGS sequence"/>
</dbReference>
<comment type="subcellular location">
    <subcellularLocation>
        <location evidence="1">Membrane</location>
        <topology evidence="1">Multi-pass membrane protein</topology>
    </subcellularLocation>
</comment>
<evidence type="ECO:0000256" key="1">
    <source>
        <dbReference type="ARBA" id="ARBA00004141"/>
    </source>
</evidence>
<feature type="transmembrane region" description="Helical" evidence="6">
    <location>
        <begin position="50"/>
        <end position="69"/>
    </location>
</feature>
<sequence length="374" mass="39958">MDHVSHGLIRNLPIGGFVFILVALFMRLAYVDSTPRKLPLIEKLSNFDAIGIVLLISSISCLFLALQMGGTSVAWNSSKPIGLFIGFVLLAIAFGIRQWQAGEDATIPPRFVKDRTVIFGSLYLFWDNMANYIAIYYMPYYFQAGQGASPIRSAVEYISLAAPLMVGLLAGGGITTATGHYMPVILVAQLFCAIGAGLLTTIRTYTSIAQWATYMALTGVGLGLGVNVPHIAVQAVFEKDDEIFIANGIASFFGQLGGSIGVPIANAVLIASLQTQVPTYAPSVSPESVIQAGALNVATLSSAPDIIDGLRSAWSVAVAHVNILLTTIICVSVPTALGMRWLNVKKISEQRAAQKEGENQTEFSEKKDEALPAN</sequence>
<evidence type="ECO:0000256" key="4">
    <source>
        <dbReference type="ARBA" id="ARBA00023136"/>
    </source>
</evidence>
<dbReference type="GO" id="GO:0022857">
    <property type="term" value="F:transmembrane transporter activity"/>
    <property type="evidence" value="ECO:0007669"/>
    <property type="project" value="TreeGrafter"/>
</dbReference>
<evidence type="ECO:0000313" key="7">
    <source>
        <dbReference type="EMBL" id="GAM43757.1"/>
    </source>
</evidence>
<keyword evidence="8" id="KW-1185">Reference proteome</keyword>
<comment type="caution">
    <text evidence="7">The sequence shown here is derived from an EMBL/GenBank/DDBJ whole genome shotgun (WGS) entry which is preliminary data.</text>
</comment>
<organism evidence="7 8">
    <name type="scientific">Talaromyces pinophilus</name>
    <name type="common">Penicillium pinophilum</name>
    <dbReference type="NCBI Taxonomy" id="128442"/>
    <lineage>
        <taxon>Eukaryota</taxon>
        <taxon>Fungi</taxon>
        <taxon>Dikarya</taxon>
        <taxon>Ascomycota</taxon>
        <taxon>Pezizomycotina</taxon>
        <taxon>Eurotiomycetes</taxon>
        <taxon>Eurotiomycetidae</taxon>
        <taxon>Eurotiales</taxon>
        <taxon>Trichocomaceae</taxon>
        <taxon>Talaromyces</taxon>
        <taxon>Talaromyces sect. Talaromyces</taxon>
    </lineage>
</organism>
<feature type="region of interest" description="Disordered" evidence="5">
    <location>
        <begin position="352"/>
        <end position="374"/>
    </location>
</feature>
<feature type="transmembrane region" description="Helical" evidence="6">
    <location>
        <begin position="211"/>
        <end position="232"/>
    </location>
</feature>
<evidence type="ECO:0000256" key="2">
    <source>
        <dbReference type="ARBA" id="ARBA00022692"/>
    </source>
</evidence>
<dbReference type="Gene3D" id="1.20.1250.20">
    <property type="entry name" value="MFS general substrate transporter like domains"/>
    <property type="match status" value="1"/>
</dbReference>
<keyword evidence="2 6" id="KW-0812">Transmembrane</keyword>